<proteinExistence type="predicted"/>
<keyword evidence="2" id="KW-1185">Reference proteome</keyword>
<organism evidence="1 2">
    <name type="scientific">Pararge aegeria aegeria</name>
    <dbReference type="NCBI Taxonomy" id="348720"/>
    <lineage>
        <taxon>Eukaryota</taxon>
        <taxon>Metazoa</taxon>
        <taxon>Ecdysozoa</taxon>
        <taxon>Arthropoda</taxon>
        <taxon>Hexapoda</taxon>
        <taxon>Insecta</taxon>
        <taxon>Pterygota</taxon>
        <taxon>Neoptera</taxon>
        <taxon>Endopterygota</taxon>
        <taxon>Lepidoptera</taxon>
        <taxon>Glossata</taxon>
        <taxon>Ditrysia</taxon>
        <taxon>Papilionoidea</taxon>
        <taxon>Nymphalidae</taxon>
        <taxon>Satyrinae</taxon>
        <taxon>Satyrini</taxon>
        <taxon>Parargina</taxon>
        <taxon>Pararge</taxon>
    </lineage>
</organism>
<dbReference type="Proteomes" id="UP000838756">
    <property type="component" value="Unassembled WGS sequence"/>
</dbReference>
<comment type="caution">
    <text evidence="1">The sequence shown here is derived from an EMBL/GenBank/DDBJ whole genome shotgun (WGS) entry which is preliminary data.</text>
</comment>
<dbReference type="Gene3D" id="3.40.630.30">
    <property type="match status" value="1"/>
</dbReference>
<sequence>MSGTVARKVWTKFESKKPDGSIVKLRIEDRSVESENDVYVFLMDYFVPEEAVHKASGVSKNPEALKEYRELMTSFFKALPIHATVCCVDDDSNTAGKILGLSVIQPTRNTDKFEDFIKDMEFKSEEMIRILYAAKVLESYTGDSKKYDIFYYGRGIIVHPEYRRLGIAVELVKVRELICIDSGIPMTCAWMSAKGSQKAAEANSWKTMVEVPREELEEKTGLEFDKSLPSFKFMYKTVD</sequence>
<dbReference type="SUPFAM" id="SSF55729">
    <property type="entry name" value="Acyl-CoA N-acyltransferases (Nat)"/>
    <property type="match status" value="1"/>
</dbReference>
<evidence type="ECO:0000313" key="2">
    <source>
        <dbReference type="Proteomes" id="UP000838756"/>
    </source>
</evidence>
<dbReference type="OrthoDB" id="7200114at2759"/>
<dbReference type="InterPro" id="IPR016181">
    <property type="entry name" value="Acyl_CoA_acyltransferase"/>
</dbReference>
<evidence type="ECO:0000313" key="1">
    <source>
        <dbReference type="EMBL" id="CAH2234991.1"/>
    </source>
</evidence>
<protein>
    <submittedName>
        <fullName evidence="1">Jg18990 protein</fullName>
    </submittedName>
</protein>
<gene>
    <name evidence="1" type="primary">jg18990</name>
    <name evidence="1" type="ORF">PAEG_LOCUS12684</name>
</gene>
<dbReference type="EMBL" id="CAKXAJ010025106">
    <property type="protein sequence ID" value="CAH2234991.1"/>
    <property type="molecule type" value="Genomic_DNA"/>
</dbReference>
<accession>A0A8S4RDT2</accession>
<name>A0A8S4RDT2_9NEOP</name>
<reference evidence="1" key="1">
    <citation type="submission" date="2022-03" db="EMBL/GenBank/DDBJ databases">
        <authorList>
            <person name="Lindestad O."/>
        </authorList>
    </citation>
    <scope>NUCLEOTIDE SEQUENCE</scope>
</reference>
<dbReference type="AlphaFoldDB" id="A0A8S4RDT2"/>